<protein>
    <submittedName>
        <fullName evidence="1">Uncharacterized protein</fullName>
    </submittedName>
</protein>
<dbReference type="HOGENOM" id="CLU_2689068_0_0_1"/>
<organism evidence="1">
    <name type="scientific">Rhizophagus irregularis (strain DAOM 181602 / DAOM 197198 / MUCL 43194)</name>
    <name type="common">Arbuscular mycorrhizal fungus</name>
    <name type="synonym">Glomus intraradices</name>
    <dbReference type="NCBI Taxonomy" id="747089"/>
    <lineage>
        <taxon>Eukaryota</taxon>
        <taxon>Fungi</taxon>
        <taxon>Fungi incertae sedis</taxon>
        <taxon>Mucoromycota</taxon>
        <taxon>Glomeromycotina</taxon>
        <taxon>Glomeromycetes</taxon>
        <taxon>Glomerales</taxon>
        <taxon>Glomeraceae</taxon>
        <taxon>Rhizophagus</taxon>
    </lineage>
</organism>
<gene>
    <name evidence="1" type="ORF">GLOINDRAFT_380</name>
</gene>
<name>U9TLF8_RHIID</name>
<proteinExistence type="predicted"/>
<dbReference type="EMBL" id="KI288585">
    <property type="protein sequence ID" value="ESA08999.1"/>
    <property type="molecule type" value="Genomic_DNA"/>
</dbReference>
<accession>U9TLF8</accession>
<dbReference type="AlphaFoldDB" id="U9TLF8"/>
<reference evidence="1" key="1">
    <citation type="submission" date="2013-07" db="EMBL/GenBank/DDBJ databases">
        <title>The genome of an arbuscular mycorrhizal fungus provides insights into the evolution of the oldest plant symbiosis.</title>
        <authorList>
            <consortium name="DOE Joint Genome Institute"/>
            <person name="Tisserant E."/>
            <person name="Malbreil M."/>
            <person name="Kuo A."/>
            <person name="Kohler A."/>
            <person name="Symeonidi A."/>
            <person name="Balestrini R."/>
            <person name="Charron P."/>
            <person name="Duensing N."/>
            <person name="Frei-dit-Frey N."/>
            <person name="Gianinazzi-Pearson V."/>
            <person name="Gilbert B."/>
            <person name="Handa Y."/>
            <person name="Hijri M."/>
            <person name="Kaul R."/>
            <person name="Kawaguchi M."/>
            <person name="Krajinski F."/>
            <person name="Lammers P."/>
            <person name="Lapierre D."/>
            <person name="Masclaux F.G."/>
            <person name="Murat C."/>
            <person name="Morin E."/>
            <person name="Ndikumana S."/>
            <person name="Pagni M."/>
            <person name="Petitpierre D."/>
            <person name="Requena N."/>
            <person name="Rosikiewicz P."/>
            <person name="Riley R."/>
            <person name="Saito K."/>
            <person name="San Clemente H."/>
            <person name="Shapiro H."/>
            <person name="van Tuinen D."/>
            <person name="Becard G."/>
            <person name="Bonfante P."/>
            <person name="Paszkowski U."/>
            <person name="Shachar-Hill Y."/>
            <person name="Young J.P."/>
            <person name="Sanders I.R."/>
            <person name="Henrissat B."/>
            <person name="Rensing S.A."/>
            <person name="Grigoriev I.V."/>
            <person name="Corradi N."/>
            <person name="Roux C."/>
            <person name="Martin F."/>
        </authorList>
    </citation>
    <scope>NUCLEOTIDE SEQUENCE</scope>
    <source>
        <strain evidence="1">DAOM 197198</strain>
    </source>
</reference>
<evidence type="ECO:0000313" key="1">
    <source>
        <dbReference type="EMBL" id="ESA08999.1"/>
    </source>
</evidence>
<sequence>MVKHLLYSITKWTSYSMNSYKLISYVYLTKIGKSIISDNSDNPKNRLQDREFIKQEEFQISGPVVFPTVQYGYA</sequence>